<dbReference type="AlphaFoldDB" id="A0A3S5AEG1"/>
<name>A0A3S5AEG1_9PLAT</name>
<organism evidence="1 2">
    <name type="scientific">Protopolystoma xenopodis</name>
    <dbReference type="NCBI Taxonomy" id="117903"/>
    <lineage>
        <taxon>Eukaryota</taxon>
        <taxon>Metazoa</taxon>
        <taxon>Spiralia</taxon>
        <taxon>Lophotrochozoa</taxon>
        <taxon>Platyhelminthes</taxon>
        <taxon>Monogenea</taxon>
        <taxon>Polyopisthocotylea</taxon>
        <taxon>Polystomatidea</taxon>
        <taxon>Polystomatidae</taxon>
        <taxon>Protopolystoma</taxon>
    </lineage>
</organism>
<evidence type="ECO:0000313" key="2">
    <source>
        <dbReference type="Proteomes" id="UP000784294"/>
    </source>
</evidence>
<sequence length="140" mass="15305">MAACACSSTKMALSPPSSSATSHFDLQALALHCLLDLAQASVLQWQRLSVPAYLFHHYNRQFPLGSQKSQGPPTSGTIGRSLWAHLSSKAALHNEDAAHLLFRLHSLSNTLMSVLQSDLLSTSSRGRQLSTIKMVPFVYR</sequence>
<dbReference type="EMBL" id="CAAALY010037094">
    <property type="protein sequence ID" value="VEL18453.1"/>
    <property type="molecule type" value="Genomic_DNA"/>
</dbReference>
<proteinExistence type="predicted"/>
<accession>A0A3S5AEG1</accession>
<keyword evidence="2" id="KW-1185">Reference proteome</keyword>
<protein>
    <submittedName>
        <fullName evidence="1">Uncharacterized protein</fullName>
    </submittedName>
</protein>
<dbReference type="Proteomes" id="UP000784294">
    <property type="component" value="Unassembled WGS sequence"/>
</dbReference>
<comment type="caution">
    <text evidence="1">The sequence shown here is derived from an EMBL/GenBank/DDBJ whole genome shotgun (WGS) entry which is preliminary data.</text>
</comment>
<gene>
    <name evidence="1" type="ORF">PXEA_LOCUS11893</name>
</gene>
<evidence type="ECO:0000313" key="1">
    <source>
        <dbReference type="EMBL" id="VEL18453.1"/>
    </source>
</evidence>
<reference evidence="1" key="1">
    <citation type="submission" date="2018-11" db="EMBL/GenBank/DDBJ databases">
        <authorList>
            <consortium name="Pathogen Informatics"/>
        </authorList>
    </citation>
    <scope>NUCLEOTIDE SEQUENCE</scope>
</reference>